<dbReference type="GO" id="GO:0008299">
    <property type="term" value="P:isoprenoid biosynthetic process"/>
    <property type="evidence" value="ECO:0007669"/>
    <property type="project" value="UniProtKB-UniRule"/>
</dbReference>
<feature type="binding site" evidence="11">
    <location>
        <position position="210"/>
    </location>
    <ligand>
        <name>FMN</name>
        <dbReference type="ChEBI" id="CHEBI:58210"/>
    </ligand>
</feature>
<evidence type="ECO:0000313" key="14">
    <source>
        <dbReference type="Proteomes" id="UP000286288"/>
    </source>
</evidence>
<evidence type="ECO:0000256" key="1">
    <source>
        <dbReference type="ARBA" id="ARBA00001917"/>
    </source>
</evidence>
<comment type="cofactor">
    <cofactor evidence="1 11">
        <name>FMN</name>
        <dbReference type="ChEBI" id="CHEBI:58210"/>
    </cofactor>
</comment>
<keyword evidence="6 11" id="KW-0460">Magnesium</keyword>
<comment type="function">
    <text evidence="11">Involved in the biosynthesis of isoprenoids. Catalyzes the 1,3-allylic rearrangement of the homoallylic substrate isopentenyl (IPP) to its allylic isomer, dimethylallyl diphosphate (DMAPP).</text>
</comment>
<evidence type="ECO:0000256" key="10">
    <source>
        <dbReference type="ARBA" id="ARBA00025810"/>
    </source>
</evidence>
<evidence type="ECO:0000256" key="11">
    <source>
        <dbReference type="HAMAP-Rule" id="MF_00354"/>
    </source>
</evidence>
<dbReference type="AlphaFoldDB" id="A0A415ETK8"/>
<feature type="binding site" evidence="11">
    <location>
        <begin position="256"/>
        <end position="258"/>
    </location>
    <ligand>
        <name>FMN</name>
        <dbReference type="ChEBI" id="CHEBI:58210"/>
    </ligand>
</feature>
<dbReference type="Proteomes" id="UP000286288">
    <property type="component" value="Unassembled WGS sequence"/>
</dbReference>
<sequence>MNRKDEHVSLAKAFHKEHSNDFDAVRLVHQSFPQIDVADVSIATTVFDRSFSSPFFINAMTGGSEKTLKINQALAEIAQACELMMATGSVSAALKDPSVADSFRIVRKANPDGFLLANIGAGSPVENAQRAVELFGADALQIHLNAPQELVMPEGDRQFSQWLSLLEKTMASVAVPVVVKEVGFGMSRETIQQLLAIGVQTIDVAGSGGTSFTQIENARRKKRELAYLDTFGQSTVISLLEANELQQPFTRIASGGVRDAYDIFKALCLGADSVGLSATILVLLLSKGKEETIATLQSWKEQLQLLYTMAGQTSTKDLTKVQLIFSGAVKEWCEARQIPLAKYSLR</sequence>
<keyword evidence="3 11" id="KW-0285">Flavoprotein</keyword>
<dbReference type="Pfam" id="PF01070">
    <property type="entry name" value="FMN_dh"/>
    <property type="match status" value="1"/>
</dbReference>
<comment type="caution">
    <text evidence="13">The sequence shown here is derived from an EMBL/GenBank/DDBJ whole genome shotgun (WGS) entry which is preliminary data.</text>
</comment>
<comment type="subunit">
    <text evidence="10 11">Homooctamer. Dimer of tetramers.</text>
</comment>
<accession>A0A415ETK8</accession>
<name>A0A415ETK8_ENTCA</name>
<comment type="subcellular location">
    <subcellularLocation>
        <location evidence="11">Cytoplasm</location>
    </subcellularLocation>
</comment>
<evidence type="ECO:0000256" key="7">
    <source>
        <dbReference type="ARBA" id="ARBA00022857"/>
    </source>
</evidence>
<feature type="binding site" evidence="11">
    <location>
        <position position="180"/>
    </location>
    <ligand>
        <name>FMN</name>
        <dbReference type="ChEBI" id="CHEBI:58210"/>
    </ligand>
</feature>
<keyword evidence="5 11" id="KW-0479">Metal-binding</keyword>
<dbReference type="SUPFAM" id="SSF51395">
    <property type="entry name" value="FMN-linked oxidoreductases"/>
    <property type="match status" value="1"/>
</dbReference>
<gene>
    <name evidence="11" type="primary">fni</name>
    <name evidence="13" type="ORF">DW084_07135</name>
</gene>
<comment type="similarity">
    <text evidence="11">Belongs to the IPP isomerase type 2 family.</text>
</comment>
<evidence type="ECO:0000256" key="5">
    <source>
        <dbReference type="ARBA" id="ARBA00022723"/>
    </source>
</evidence>
<comment type="caution">
    <text evidence="11">Lacks conserved residue(s) required for the propagation of feature annotation.</text>
</comment>
<feature type="domain" description="FMN-dependent dehydrogenase" evidence="12">
    <location>
        <begin position="162"/>
        <end position="320"/>
    </location>
</feature>
<feature type="binding site" evidence="11">
    <location>
        <begin position="59"/>
        <end position="61"/>
    </location>
    <ligand>
        <name>FMN</name>
        <dbReference type="ChEBI" id="CHEBI:58210"/>
    </ligand>
</feature>
<dbReference type="Gene3D" id="3.20.20.70">
    <property type="entry name" value="Aldolase class I"/>
    <property type="match status" value="1"/>
</dbReference>
<dbReference type="EC" id="5.3.3.2" evidence="11"/>
<feature type="binding site" evidence="11">
    <location>
        <begin position="277"/>
        <end position="278"/>
    </location>
    <ligand>
        <name>FMN</name>
        <dbReference type="ChEBI" id="CHEBI:58210"/>
    </ligand>
</feature>
<evidence type="ECO:0000256" key="2">
    <source>
        <dbReference type="ARBA" id="ARBA00022490"/>
    </source>
</evidence>
<dbReference type="InterPro" id="IPR013785">
    <property type="entry name" value="Aldolase_TIM"/>
</dbReference>
<keyword evidence="4 11" id="KW-0288">FMN</keyword>
<evidence type="ECO:0000259" key="12">
    <source>
        <dbReference type="Pfam" id="PF01070"/>
    </source>
</evidence>
<feature type="binding site" evidence="11">
    <location>
        <position position="118"/>
    </location>
    <ligand>
        <name>FMN</name>
        <dbReference type="ChEBI" id="CHEBI:58210"/>
    </ligand>
</feature>
<keyword evidence="2 11" id="KW-0963">Cytoplasm</keyword>
<keyword evidence="8 11" id="KW-0414">Isoprene biosynthesis</keyword>
<evidence type="ECO:0000256" key="6">
    <source>
        <dbReference type="ARBA" id="ARBA00022842"/>
    </source>
</evidence>
<dbReference type="EMBL" id="QRMZ01000008">
    <property type="protein sequence ID" value="RHK06638.1"/>
    <property type="molecule type" value="Genomic_DNA"/>
</dbReference>
<dbReference type="HAMAP" id="MF_00354">
    <property type="entry name" value="Idi_2"/>
    <property type="match status" value="1"/>
</dbReference>
<dbReference type="GO" id="GO:0000287">
    <property type="term" value="F:magnesium ion binding"/>
    <property type="evidence" value="ECO:0007669"/>
    <property type="project" value="UniProtKB-UniRule"/>
</dbReference>
<dbReference type="NCBIfam" id="TIGR02151">
    <property type="entry name" value="IPP_isom_2"/>
    <property type="match status" value="1"/>
</dbReference>
<feature type="binding site" evidence="11">
    <location>
        <position position="148"/>
    </location>
    <ligand>
        <name>substrate</name>
    </ligand>
</feature>
<dbReference type="GO" id="GO:0016491">
    <property type="term" value="F:oxidoreductase activity"/>
    <property type="evidence" value="ECO:0007669"/>
    <property type="project" value="InterPro"/>
</dbReference>
<dbReference type="InterPro" id="IPR011179">
    <property type="entry name" value="IPdP_isomerase"/>
</dbReference>
<dbReference type="CDD" id="cd02811">
    <property type="entry name" value="IDI-2_FMN"/>
    <property type="match status" value="1"/>
</dbReference>
<reference evidence="13 14" key="1">
    <citation type="submission" date="2018-08" db="EMBL/GenBank/DDBJ databases">
        <title>A genome reference for cultivated species of the human gut microbiota.</title>
        <authorList>
            <person name="Zou Y."/>
            <person name="Xue W."/>
            <person name="Luo G."/>
        </authorList>
    </citation>
    <scope>NUCLEOTIDE SEQUENCE [LARGE SCALE GENOMIC DNA]</scope>
    <source>
        <strain evidence="13 14">AF48-16</strain>
    </source>
</reference>
<dbReference type="PIRSF" id="PIRSF003314">
    <property type="entry name" value="IPP_isomerase"/>
    <property type="match status" value="1"/>
</dbReference>
<protein>
    <recommendedName>
        <fullName evidence="11">Isopentenyl-diphosphate delta-isomerase</fullName>
        <shortName evidence="11">IPP isomerase</shortName>
        <ecNumber evidence="11">5.3.3.2</ecNumber>
    </recommendedName>
    <alternativeName>
        <fullName evidence="11">Isopentenyl diphosphate:dimethylallyl diphosphate isomerase</fullName>
    </alternativeName>
    <alternativeName>
        <fullName evidence="11">Isopentenyl pyrophosphate isomerase</fullName>
    </alternativeName>
    <alternativeName>
        <fullName evidence="11">Type 2 isopentenyl diphosphate isomerase</fullName>
        <shortName evidence="11">IDI-2</shortName>
    </alternativeName>
</protein>
<dbReference type="PANTHER" id="PTHR43665">
    <property type="entry name" value="ISOPENTENYL-DIPHOSPHATE DELTA-ISOMERASE"/>
    <property type="match status" value="1"/>
</dbReference>
<dbReference type="GO" id="GO:0004452">
    <property type="term" value="F:isopentenyl-diphosphate delta-isomerase activity"/>
    <property type="evidence" value="ECO:0007669"/>
    <property type="project" value="UniProtKB-UniRule"/>
</dbReference>
<feature type="binding site" evidence="11">
    <location>
        <position position="89"/>
    </location>
    <ligand>
        <name>FMN</name>
        <dbReference type="ChEBI" id="CHEBI:58210"/>
    </ligand>
</feature>
<dbReference type="GO" id="GO:0010181">
    <property type="term" value="F:FMN binding"/>
    <property type="evidence" value="ECO:0007669"/>
    <property type="project" value="UniProtKB-UniRule"/>
</dbReference>
<dbReference type="InterPro" id="IPR000262">
    <property type="entry name" value="FMN-dep_DH"/>
</dbReference>
<evidence type="ECO:0000256" key="8">
    <source>
        <dbReference type="ARBA" id="ARBA00023229"/>
    </source>
</evidence>
<comment type="cofactor">
    <cofactor evidence="11">
        <name>Mg(2+)</name>
        <dbReference type="ChEBI" id="CHEBI:18420"/>
    </cofactor>
</comment>
<evidence type="ECO:0000313" key="13">
    <source>
        <dbReference type="EMBL" id="RHK06638.1"/>
    </source>
</evidence>
<feature type="binding site" evidence="11">
    <location>
        <begin position="3"/>
        <end position="4"/>
    </location>
    <ligand>
        <name>substrate</name>
    </ligand>
</feature>
<keyword evidence="7 11" id="KW-0521">NADP</keyword>
<dbReference type="PANTHER" id="PTHR43665:SF1">
    <property type="entry name" value="ISOPENTENYL-DIPHOSPHATE DELTA-ISOMERASE"/>
    <property type="match status" value="1"/>
</dbReference>
<dbReference type="GO" id="GO:0070402">
    <property type="term" value="F:NADPH binding"/>
    <property type="evidence" value="ECO:0007669"/>
    <property type="project" value="UniProtKB-UniRule"/>
</dbReference>
<dbReference type="GO" id="GO:0005737">
    <property type="term" value="C:cytoplasm"/>
    <property type="evidence" value="ECO:0007669"/>
    <property type="project" value="UniProtKB-SubCell"/>
</dbReference>
<comment type="cofactor">
    <cofactor evidence="11">
        <name>NADPH</name>
        <dbReference type="ChEBI" id="CHEBI:57783"/>
    </cofactor>
</comment>
<evidence type="ECO:0000256" key="9">
    <source>
        <dbReference type="ARBA" id="ARBA00023235"/>
    </source>
</evidence>
<organism evidence="13 14">
    <name type="scientific">Enterococcus casseliflavus</name>
    <name type="common">Enterococcus flavescens</name>
    <dbReference type="NCBI Taxonomy" id="37734"/>
    <lineage>
        <taxon>Bacteria</taxon>
        <taxon>Bacillati</taxon>
        <taxon>Bacillota</taxon>
        <taxon>Bacilli</taxon>
        <taxon>Lactobacillales</taxon>
        <taxon>Enterococcaceae</taxon>
        <taxon>Enterococcus</taxon>
    </lineage>
</organism>
<feature type="binding site" evidence="11">
    <location>
        <position position="149"/>
    </location>
    <ligand>
        <name>Mg(2+)</name>
        <dbReference type="ChEBI" id="CHEBI:18420"/>
    </ligand>
</feature>
<evidence type="ECO:0000256" key="3">
    <source>
        <dbReference type="ARBA" id="ARBA00022630"/>
    </source>
</evidence>
<evidence type="ECO:0000256" key="4">
    <source>
        <dbReference type="ARBA" id="ARBA00022643"/>
    </source>
</evidence>
<keyword evidence="9 11" id="KW-0413">Isomerase</keyword>
<comment type="catalytic activity">
    <reaction evidence="11">
        <text>isopentenyl diphosphate = dimethylallyl diphosphate</text>
        <dbReference type="Rhea" id="RHEA:23284"/>
        <dbReference type="ChEBI" id="CHEBI:57623"/>
        <dbReference type="ChEBI" id="CHEBI:128769"/>
        <dbReference type="EC" id="5.3.3.2"/>
    </reaction>
</comment>
<proteinExistence type="inferred from homology"/>